<feature type="compositionally biased region" description="Basic and acidic residues" evidence="1">
    <location>
        <begin position="23"/>
        <end position="48"/>
    </location>
</feature>
<name>A0ABR1V0Q7_9PEZI</name>
<dbReference type="EMBL" id="JAQQWL010000007">
    <property type="protein sequence ID" value="KAK8064751.1"/>
    <property type="molecule type" value="Genomic_DNA"/>
</dbReference>
<organism evidence="2 3">
    <name type="scientific">Apiospora phragmitis</name>
    <dbReference type="NCBI Taxonomy" id="2905665"/>
    <lineage>
        <taxon>Eukaryota</taxon>
        <taxon>Fungi</taxon>
        <taxon>Dikarya</taxon>
        <taxon>Ascomycota</taxon>
        <taxon>Pezizomycotina</taxon>
        <taxon>Sordariomycetes</taxon>
        <taxon>Xylariomycetidae</taxon>
        <taxon>Amphisphaeriales</taxon>
        <taxon>Apiosporaceae</taxon>
        <taxon>Apiospora</taxon>
    </lineage>
</organism>
<evidence type="ECO:0000313" key="2">
    <source>
        <dbReference type="EMBL" id="KAK8064751.1"/>
    </source>
</evidence>
<sequence length="73" mass="8423">MLDSRSMECLYEHFSAQQQQPAHDPEKQRLGAPEEKNSKPSNVSRDETDSSVAAAGARSYRSFWFFWRADLSR</sequence>
<comment type="caution">
    <text evidence="2">The sequence shown here is derived from an EMBL/GenBank/DDBJ whole genome shotgun (WGS) entry which is preliminary data.</text>
</comment>
<accession>A0ABR1V0Q7</accession>
<dbReference type="Proteomes" id="UP001480595">
    <property type="component" value="Unassembled WGS sequence"/>
</dbReference>
<protein>
    <submittedName>
        <fullName evidence="2">Uncharacterized protein</fullName>
    </submittedName>
</protein>
<keyword evidence="3" id="KW-1185">Reference proteome</keyword>
<gene>
    <name evidence="2" type="ORF">PG994_007389</name>
</gene>
<evidence type="ECO:0000313" key="3">
    <source>
        <dbReference type="Proteomes" id="UP001480595"/>
    </source>
</evidence>
<feature type="region of interest" description="Disordered" evidence="1">
    <location>
        <begin position="1"/>
        <end position="53"/>
    </location>
</feature>
<reference evidence="2 3" key="1">
    <citation type="submission" date="2023-01" db="EMBL/GenBank/DDBJ databases">
        <title>Analysis of 21 Apiospora genomes using comparative genomics revels a genus with tremendous synthesis potential of carbohydrate active enzymes and secondary metabolites.</title>
        <authorList>
            <person name="Sorensen T."/>
        </authorList>
    </citation>
    <scope>NUCLEOTIDE SEQUENCE [LARGE SCALE GENOMIC DNA]</scope>
    <source>
        <strain evidence="2 3">CBS 135458</strain>
    </source>
</reference>
<evidence type="ECO:0000256" key="1">
    <source>
        <dbReference type="SAM" id="MobiDB-lite"/>
    </source>
</evidence>
<dbReference type="RefSeq" id="XP_066715740.1">
    <property type="nucleotide sequence ID" value="XM_066858798.1"/>
</dbReference>
<dbReference type="GeneID" id="92091861"/>
<proteinExistence type="predicted"/>